<dbReference type="AlphaFoldDB" id="A0A090NA93"/>
<accession>A0A090NA93</accession>
<dbReference type="Proteomes" id="UP000017944">
    <property type="component" value="Unassembled WGS sequence"/>
</dbReference>
<protein>
    <submittedName>
        <fullName evidence="1">Uncharacterized protein</fullName>
    </submittedName>
</protein>
<dbReference type="EMBL" id="AXUT01000778">
    <property type="protein sequence ID" value="ESU76199.1"/>
    <property type="molecule type" value="Genomic_DNA"/>
</dbReference>
<keyword evidence="1" id="KW-0614">Plasmid</keyword>
<proteinExistence type="predicted"/>
<evidence type="ECO:0000313" key="2">
    <source>
        <dbReference type="Proteomes" id="UP000017944"/>
    </source>
</evidence>
<evidence type="ECO:0000313" key="1">
    <source>
        <dbReference type="EMBL" id="ESU76199.1"/>
    </source>
</evidence>
<gene>
    <name evidence="1" type="ORF">WRSd3_p00351</name>
</gene>
<comment type="caution">
    <text evidence="1">The sequence shown here is derived from an EMBL/GenBank/DDBJ whole genome shotgun (WGS) entry which is preliminary data.</text>
</comment>
<sequence length="35" mass="4143">MLSSPLFEYRERRNDLKYLFMAELPFSGITADSFP</sequence>
<organism evidence="1 2">
    <name type="scientific">Shigella dysenteriae WRSd3</name>
    <dbReference type="NCBI Taxonomy" id="1401327"/>
    <lineage>
        <taxon>Bacteria</taxon>
        <taxon>Pseudomonadati</taxon>
        <taxon>Pseudomonadota</taxon>
        <taxon>Gammaproteobacteria</taxon>
        <taxon>Enterobacterales</taxon>
        <taxon>Enterobacteriaceae</taxon>
        <taxon>Shigella</taxon>
    </lineage>
</organism>
<name>A0A090NA93_SHIDY</name>
<reference evidence="1 2" key="1">
    <citation type="submission" date="2013-10" db="EMBL/GenBank/DDBJ databases">
        <title>Draft genomes and the virulence plasmids of Sd1617 vaccine constructs: WRSd3 and WRSd5.</title>
        <authorList>
            <person name="Aksomboon Vongsawan A."/>
            <person name="Venkatesan M.M."/>
            <person name="Vaisvil B."/>
            <person name="Emel G."/>
            <person name="Kepatral V."/>
            <person name="Sethabutr O."/>
            <person name="Serichantalergs O."/>
            <person name="Mason C."/>
        </authorList>
    </citation>
    <scope>NUCLEOTIDE SEQUENCE [LARGE SCALE GENOMIC DNA]</scope>
    <source>
        <strain evidence="1 2">WRSd3</strain>
        <plasmid evidence="1">unnamed</plasmid>
    </source>
</reference>
<geneLocation type="plasmid" evidence="1">
    <name>unnamed</name>
</geneLocation>